<evidence type="ECO:0000313" key="2">
    <source>
        <dbReference type="Proteomes" id="UP001151760"/>
    </source>
</evidence>
<name>A0ABQ5E2G0_9ASTR</name>
<sequence>MSACSLLFYRGSQPSIGLGLSLLCVYNTSQAILTLYLLLFISTIEGGAGFCEMSIGKGYRGDGEVGIGEGELGMVLGRWFGLVNHGKGWFEDGGKVG</sequence>
<organism evidence="1 2">
    <name type="scientific">Tanacetum coccineum</name>
    <dbReference type="NCBI Taxonomy" id="301880"/>
    <lineage>
        <taxon>Eukaryota</taxon>
        <taxon>Viridiplantae</taxon>
        <taxon>Streptophyta</taxon>
        <taxon>Embryophyta</taxon>
        <taxon>Tracheophyta</taxon>
        <taxon>Spermatophyta</taxon>
        <taxon>Magnoliopsida</taxon>
        <taxon>eudicotyledons</taxon>
        <taxon>Gunneridae</taxon>
        <taxon>Pentapetalae</taxon>
        <taxon>asterids</taxon>
        <taxon>campanulids</taxon>
        <taxon>Asterales</taxon>
        <taxon>Asteraceae</taxon>
        <taxon>Asteroideae</taxon>
        <taxon>Anthemideae</taxon>
        <taxon>Anthemidinae</taxon>
        <taxon>Tanacetum</taxon>
    </lineage>
</organism>
<dbReference type="EMBL" id="BQNB010015894">
    <property type="protein sequence ID" value="GJT45352.1"/>
    <property type="molecule type" value="Genomic_DNA"/>
</dbReference>
<proteinExistence type="predicted"/>
<keyword evidence="2" id="KW-1185">Reference proteome</keyword>
<gene>
    <name evidence="1" type="ORF">Tco_0954067</name>
</gene>
<dbReference type="Proteomes" id="UP001151760">
    <property type="component" value="Unassembled WGS sequence"/>
</dbReference>
<reference evidence="1" key="2">
    <citation type="submission" date="2022-01" db="EMBL/GenBank/DDBJ databases">
        <authorList>
            <person name="Yamashiro T."/>
            <person name="Shiraishi A."/>
            <person name="Satake H."/>
            <person name="Nakayama K."/>
        </authorList>
    </citation>
    <scope>NUCLEOTIDE SEQUENCE</scope>
</reference>
<accession>A0ABQ5E2G0</accession>
<reference evidence="1" key="1">
    <citation type="journal article" date="2022" name="Int. J. Mol. Sci.">
        <title>Draft Genome of Tanacetum Coccineum: Genomic Comparison of Closely Related Tanacetum-Family Plants.</title>
        <authorList>
            <person name="Yamashiro T."/>
            <person name="Shiraishi A."/>
            <person name="Nakayama K."/>
            <person name="Satake H."/>
        </authorList>
    </citation>
    <scope>NUCLEOTIDE SEQUENCE</scope>
</reference>
<protein>
    <submittedName>
        <fullName evidence="1">Uncharacterized protein</fullName>
    </submittedName>
</protein>
<evidence type="ECO:0000313" key="1">
    <source>
        <dbReference type="EMBL" id="GJT45352.1"/>
    </source>
</evidence>
<comment type="caution">
    <text evidence="1">The sequence shown here is derived from an EMBL/GenBank/DDBJ whole genome shotgun (WGS) entry which is preliminary data.</text>
</comment>